<protein>
    <submittedName>
        <fullName evidence="12">FMRFamide-activated amiloride-sensitive sodium channel</fullName>
    </submittedName>
</protein>
<keyword evidence="8" id="KW-0472">Membrane</keyword>
<evidence type="ECO:0000256" key="1">
    <source>
        <dbReference type="ARBA" id="ARBA00004141"/>
    </source>
</evidence>
<name>K1RDI5_MAGGI</name>
<evidence type="ECO:0000256" key="5">
    <source>
        <dbReference type="ARBA" id="ARBA00022989"/>
    </source>
</evidence>
<keyword evidence="4 11" id="KW-0812">Transmembrane</keyword>
<dbReference type="AlphaFoldDB" id="K1RDI5"/>
<dbReference type="Gene3D" id="2.60.470.10">
    <property type="entry name" value="Acid-sensing ion channels like domains"/>
    <property type="match status" value="1"/>
</dbReference>
<dbReference type="InParanoid" id="K1RDI5"/>
<reference evidence="12" key="1">
    <citation type="journal article" date="2012" name="Nature">
        <title>The oyster genome reveals stress adaptation and complexity of shell formation.</title>
        <authorList>
            <person name="Zhang G."/>
            <person name="Fang X."/>
            <person name="Guo X."/>
            <person name="Li L."/>
            <person name="Luo R."/>
            <person name="Xu F."/>
            <person name="Yang P."/>
            <person name="Zhang L."/>
            <person name="Wang X."/>
            <person name="Qi H."/>
            <person name="Xiong Z."/>
            <person name="Que H."/>
            <person name="Xie Y."/>
            <person name="Holland P.W."/>
            <person name="Paps J."/>
            <person name="Zhu Y."/>
            <person name="Wu F."/>
            <person name="Chen Y."/>
            <person name="Wang J."/>
            <person name="Peng C."/>
            <person name="Meng J."/>
            <person name="Yang L."/>
            <person name="Liu J."/>
            <person name="Wen B."/>
            <person name="Zhang N."/>
            <person name="Huang Z."/>
            <person name="Zhu Q."/>
            <person name="Feng Y."/>
            <person name="Mount A."/>
            <person name="Hedgecock D."/>
            <person name="Xu Z."/>
            <person name="Liu Y."/>
            <person name="Domazet-Loso T."/>
            <person name="Du Y."/>
            <person name="Sun X."/>
            <person name="Zhang S."/>
            <person name="Liu B."/>
            <person name="Cheng P."/>
            <person name="Jiang X."/>
            <person name="Li J."/>
            <person name="Fan D."/>
            <person name="Wang W."/>
            <person name="Fu W."/>
            <person name="Wang T."/>
            <person name="Wang B."/>
            <person name="Zhang J."/>
            <person name="Peng Z."/>
            <person name="Li Y."/>
            <person name="Li N."/>
            <person name="Wang J."/>
            <person name="Chen M."/>
            <person name="He Y."/>
            <person name="Tan F."/>
            <person name="Song X."/>
            <person name="Zheng Q."/>
            <person name="Huang R."/>
            <person name="Yang H."/>
            <person name="Du X."/>
            <person name="Chen L."/>
            <person name="Yang M."/>
            <person name="Gaffney P.M."/>
            <person name="Wang S."/>
            <person name="Luo L."/>
            <person name="She Z."/>
            <person name="Ming Y."/>
            <person name="Huang W."/>
            <person name="Zhang S."/>
            <person name="Huang B."/>
            <person name="Zhang Y."/>
            <person name="Qu T."/>
            <person name="Ni P."/>
            <person name="Miao G."/>
            <person name="Wang J."/>
            <person name="Wang Q."/>
            <person name="Steinberg C.E."/>
            <person name="Wang H."/>
            <person name="Li N."/>
            <person name="Qian L."/>
            <person name="Zhang G."/>
            <person name="Li Y."/>
            <person name="Yang H."/>
            <person name="Liu X."/>
            <person name="Wang J."/>
            <person name="Yin Y."/>
            <person name="Wang J."/>
        </authorList>
    </citation>
    <scope>NUCLEOTIDE SEQUENCE [LARGE SCALE GENOMIC DNA]</scope>
    <source>
        <strain evidence="12">05x7-T-G4-1.051#20</strain>
    </source>
</reference>
<evidence type="ECO:0000256" key="9">
    <source>
        <dbReference type="ARBA" id="ARBA00023201"/>
    </source>
</evidence>
<keyword evidence="5" id="KW-1133">Transmembrane helix</keyword>
<dbReference type="GO" id="GO:0015280">
    <property type="term" value="F:ligand-gated sodium channel activity"/>
    <property type="evidence" value="ECO:0007669"/>
    <property type="project" value="TreeGrafter"/>
</dbReference>
<organism evidence="12">
    <name type="scientific">Magallana gigas</name>
    <name type="common">Pacific oyster</name>
    <name type="synonym">Crassostrea gigas</name>
    <dbReference type="NCBI Taxonomy" id="29159"/>
    <lineage>
        <taxon>Eukaryota</taxon>
        <taxon>Metazoa</taxon>
        <taxon>Spiralia</taxon>
        <taxon>Lophotrochozoa</taxon>
        <taxon>Mollusca</taxon>
        <taxon>Bivalvia</taxon>
        <taxon>Autobranchia</taxon>
        <taxon>Pteriomorphia</taxon>
        <taxon>Ostreida</taxon>
        <taxon>Ostreoidea</taxon>
        <taxon>Ostreidae</taxon>
        <taxon>Magallana</taxon>
    </lineage>
</organism>
<dbReference type="EMBL" id="JH819085">
    <property type="protein sequence ID" value="EKC39365.1"/>
    <property type="molecule type" value="Genomic_DNA"/>
</dbReference>
<comment type="subcellular location">
    <subcellularLocation>
        <location evidence="1">Membrane</location>
        <topology evidence="1">Multi-pass membrane protein</topology>
    </subcellularLocation>
</comment>
<accession>K1RDI5</accession>
<keyword evidence="9 11" id="KW-0739">Sodium transport</keyword>
<evidence type="ECO:0000256" key="6">
    <source>
        <dbReference type="ARBA" id="ARBA00023053"/>
    </source>
</evidence>
<keyword evidence="2 11" id="KW-0813">Transport</keyword>
<dbReference type="HOGENOM" id="CLU_980889_0_0_1"/>
<gene>
    <name evidence="12" type="ORF">CGI_10019005</name>
</gene>
<dbReference type="PANTHER" id="PTHR11690">
    <property type="entry name" value="AMILORIDE-SENSITIVE SODIUM CHANNEL-RELATED"/>
    <property type="match status" value="1"/>
</dbReference>
<dbReference type="GO" id="GO:0005886">
    <property type="term" value="C:plasma membrane"/>
    <property type="evidence" value="ECO:0007669"/>
    <property type="project" value="TreeGrafter"/>
</dbReference>
<keyword evidence="7 11" id="KW-0406">Ion transport</keyword>
<dbReference type="PANTHER" id="PTHR11690:SF248">
    <property type="entry name" value="PICKPOCKET 17, ISOFORM A"/>
    <property type="match status" value="1"/>
</dbReference>
<evidence type="ECO:0000256" key="10">
    <source>
        <dbReference type="ARBA" id="ARBA00023303"/>
    </source>
</evidence>
<evidence type="ECO:0000256" key="7">
    <source>
        <dbReference type="ARBA" id="ARBA00023065"/>
    </source>
</evidence>
<keyword evidence="3 11" id="KW-0894">Sodium channel</keyword>
<evidence type="ECO:0000256" key="8">
    <source>
        <dbReference type="ARBA" id="ARBA00023136"/>
    </source>
</evidence>
<dbReference type="InterPro" id="IPR001873">
    <property type="entry name" value="ENaC"/>
</dbReference>
<keyword evidence="6" id="KW-0915">Sodium</keyword>
<sequence>MSKMNLIQGTDLYYQILRIRNPNDNLDMFKNFSGNNDVFGNNYLYNENFNGNTDLYGNNIYDQSATGGESNTNDALKHTYDDYGVNLQDDLSLLAKFLEYVNSQISWKNDPRSEDVKRFKILFQNESKNFTTFQSLDYGNCYTLDSNLFMARRAGQMHVLQVEKFEQVENFLDGSGVRLVIHEPGTLPFPEEEGFTISPGYETSIGMKMVHLTRTHPPHGRCDDGKKFYQTYGVPYRMSGYRFLSDIGGALGLFLGASILSFVELVQLMIFYHIFIESSSFQRG</sequence>
<proteinExistence type="inferred from homology"/>
<dbReference type="Pfam" id="PF00858">
    <property type="entry name" value="ASC"/>
    <property type="match status" value="2"/>
</dbReference>
<evidence type="ECO:0000313" key="12">
    <source>
        <dbReference type="EMBL" id="EKC39365.1"/>
    </source>
</evidence>
<comment type="similarity">
    <text evidence="11">Belongs to the amiloride-sensitive sodium channel (TC 1.A.6) family.</text>
</comment>
<evidence type="ECO:0000256" key="3">
    <source>
        <dbReference type="ARBA" id="ARBA00022461"/>
    </source>
</evidence>
<evidence type="ECO:0000256" key="2">
    <source>
        <dbReference type="ARBA" id="ARBA00022448"/>
    </source>
</evidence>
<evidence type="ECO:0000256" key="4">
    <source>
        <dbReference type="ARBA" id="ARBA00022692"/>
    </source>
</evidence>
<dbReference type="PRINTS" id="PR01078">
    <property type="entry name" value="AMINACHANNEL"/>
</dbReference>
<keyword evidence="10 11" id="KW-0407">Ion channel</keyword>
<evidence type="ECO:0000256" key="11">
    <source>
        <dbReference type="RuleBase" id="RU000679"/>
    </source>
</evidence>